<comment type="similarity">
    <text evidence="1">Belongs to the HPPK family.</text>
</comment>
<comment type="function">
    <text evidence="3">Catalyzes the transfer of pyrophosphate from adenosine triphosphate (ATP) to 6-hydroxymethyl-7,8-dihydropterin, an enzymatic step in folate biosynthesis pathway.</text>
</comment>
<reference evidence="7" key="1">
    <citation type="submission" date="2021-07" db="EMBL/GenBank/DDBJ databases">
        <title>Roseobacter insulae sp. nov., isolated from a tidal flat.</title>
        <authorList>
            <person name="Park S."/>
            <person name="Yoon J.-H."/>
        </authorList>
    </citation>
    <scope>NUCLEOTIDE SEQUENCE</scope>
    <source>
        <strain evidence="7">YSTF-M11</strain>
    </source>
</reference>
<evidence type="ECO:0000313" key="8">
    <source>
        <dbReference type="Proteomes" id="UP001138661"/>
    </source>
</evidence>
<sequence>MPQIRSIALIALGSNTPSGAGDPTETVEKAVAAIAQSVGVIRGVSRLYATPAFPVGSGPDFVNAALAVSTGLSAPRVIEILHGIEAQMGRLRHERWAPRTLDLDLIALGDRLLPDAQTHETWRSMPLAQQMTQTPDRLIVPHPRVQERAFVLVPLTDVAPDWVHPALNLSVAQMLAALPDDLKSEVVAL</sequence>
<keyword evidence="7" id="KW-0808">Transferase</keyword>
<evidence type="ECO:0000256" key="1">
    <source>
        <dbReference type="ARBA" id="ARBA00005810"/>
    </source>
</evidence>
<evidence type="ECO:0000259" key="6">
    <source>
        <dbReference type="PROSITE" id="PS00794"/>
    </source>
</evidence>
<accession>A0A9X1FTS9</accession>
<dbReference type="NCBIfam" id="TIGR01498">
    <property type="entry name" value="folK"/>
    <property type="match status" value="1"/>
</dbReference>
<dbReference type="PANTHER" id="PTHR43071">
    <property type="entry name" value="2-AMINO-4-HYDROXY-6-HYDROXYMETHYLDIHYDROPTERIDINE PYROPHOSPHOKINASE"/>
    <property type="match status" value="1"/>
</dbReference>
<proteinExistence type="inferred from homology"/>
<dbReference type="EMBL" id="JAHXDN010000001">
    <property type="protein sequence ID" value="MBW4707282.1"/>
    <property type="molecule type" value="Genomic_DNA"/>
</dbReference>
<dbReference type="Pfam" id="PF01288">
    <property type="entry name" value="HPPK"/>
    <property type="match status" value="1"/>
</dbReference>
<dbReference type="Proteomes" id="UP001138661">
    <property type="component" value="Unassembled WGS sequence"/>
</dbReference>
<dbReference type="CDD" id="cd00483">
    <property type="entry name" value="HPPK"/>
    <property type="match status" value="1"/>
</dbReference>
<keyword evidence="8" id="KW-1185">Reference proteome</keyword>
<dbReference type="PROSITE" id="PS00794">
    <property type="entry name" value="HPPK"/>
    <property type="match status" value="1"/>
</dbReference>
<evidence type="ECO:0000256" key="5">
    <source>
        <dbReference type="ARBA" id="ARBA00033413"/>
    </source>
</evidence>
<dbReference type="PANTHER" id="PTHR43071:SF1">
    <property type="entry name" value="2-AMINO-4-HYDROXY-6-HYDROXYMETHYLDIHYDROPTERIDINE PYROPHOSPHOKINASE"/>
    <property type="match status" value="1"/>
</dbReference>
<dbReference type="AlphaFoldDB" id="A0A9X1FTS9"/>
<evidence type="ECO:0000256" key="3">
    <source>
        <dbReference type="ARBA" id="ARBA00029409"/>
    </source>
</evidence>
<name>A0A9X1FTS9_9RHOB</name>
<dbReference type="InterPro" id="IPR000550">
    <property type="entry name" value="Hppk"/>
</dbReference>
<protein>
    <recommendedName>
        <fullName evidence="2">2-amino-4-hydroxy-6-hydroxymethyldihydropteridine pyrophosphokinase</fullName>
    </recommendedName>
    <alternativeName>
        <fullName evidence="4">6-hydroxymethyl-7,8-dihydropterin pyrophosphokinase</fullName>
    </alternativeName>
    <alternativeName>
        <fullName evidence="5">7,8-dihydro-6-hydroxymethylpterin-pyrophosphokinase</fullName>
    </alternativeName>
</protein>
<evidence type="ECO:0000256" key="4">
    <source>
        <dbReference type="ARBA" id="ARBA00029766"/>
    </source>
</evidence>
<organism evidence="7 8">
    <name type="scientific">Roseobacter insulae</name>
    <dbReference type="NCBI Taxonomy" id="2859783"/>
    <lineage>
        <taxon>Bacteria</taxon>
        <taxon>Pseudomonadati</taxon>
        <taxon>Pseudomonadota</taxon>
        <taxon>Alphaproteobacteria</taxon>
        <taxon>Rhodobacterales</taxon>
        <taxon>Roseobacteraceae</taxon>
        <taxon>Roseobacter</taxon>
    </lineage>
</organism>
<feature type="domain" description="7,8-dihydro-6-hydroxymethylpterin-pyrophosphokinase" evidence="6">
    <location>
        <begin position="95"/>
        <end position="106"/>
    </location>
</feature>
<comment type="caution">
    <text evidence="7">The sequence shown here is derived from an EMBL/GenBank/DDBJ whole genome shotgun (WGS) entry which is preliminary data.</text>
</comment>
<gene>
    <name evidence="7" type="primary">folK</name>
    <name evidence="7" type="ORF">KX928_05730</name>
</gene>
<dbReference type="GO" id="GO:0003848">
    <property type="term" value="F:2-amino-4-hydroxy-6-hydroxymethyldihydropteridine diphosphokinase activity"/>
    <property type="evidence" value="ECO:0007669"/>
    <property type="project" value="InterPro"/>
</dbReference>
<dbReference type="GO" id="GO:0009396">
    <property type="term" value="P:folic acid-containing compound biosynthetic process"/>
    <property type="evidence" value="ECO:0007669"/>
    <property type="project" value="InterPro"/>
</dbReference>
<evidence type="ECO:0000313" key="7">
    <source>
        <dbReference type="EMBL" id="MBW4707282.1"/>
    </source>
</evidence>
<evidence type="ECO:0000256" key="2">
    <source>
        <dbReference type="ARBA" id="ARBA00016218"/>
    </source>
</evidence>